<comment type="caution">
    <text evidence="2">The sequence shown here is derived from an EMBL/GenBank/DDBJ whole genome shotgun (WGS) entry which is preliminary data.</text>
</comment>
<dbReference type="Proteomes" id="UP001556692">
    <property type="component" value="Unassembled WGS sequence"/>
</dbReference>
<dbReference type="PANTHER" id="PTHR43283">
    <property type="entry name" value="BETA-LACTAMASE-RELATED"/>
    <property type="match status" value="1"/>
</dbReference>
<dbReference type="EMBL" id="JBDPGJ010000005">
    <property type="protein sequence ID" value="MEX0408217.1"/>
    <property type="molecule type" value="Genomic_DNA"/>
</dbReference>
<keyword evidence="2" id="KW-0378">Hydrolase</keyword>
<accession>A0ABV3SN55</accession>
<organism evidence="2 3">
    <name type="scientific">Aquibium pacificus</name>
    <dbReference type="NCBI Taxonomy" id="3153579"/>
    <lineage>
        <taxon>Bacteria</taxon>
        <taxon>Pseudomonadati</taxon>
        <taxon>Pseudomonadota</taxon>
        <taxon>Alphaproteobacteria</taxon>
        <taxon>Hyphomicrobiales</taxon>
        <taxon>Phyllobacteriaceae</taxon>
        <taxon>Aquibium</taxon>
    </lineage>
</organism>
<dbReference type="InterPro" id="IPR050789">
    <property type="entry name" value="Diverse_Enzym_Activities"/>
</dbReference>
<evidence type="ECO:0000313" key="2">
    <source>
        <dbReference type="EMBL" id="MEX0408217.1"/>
    </source>
</evidence>
<dbReference type="Gene3D" id="3.40.710.10">
    <property type="entry name" value="DD-peptidase/beta-lactamase superfamily"/>
    <property type="match status" value="1"/>
</dbReference>
<reference evidence="2 3" key="1">
    <citation type="submission" date="2024-05" db="EMBL/GenBank/DDBJ databases">
        <authorList>
            <person name="Jiang F."/>
        </authorList>
    </citation>
    <scope>NUCLEOTIDE SEQUENCE [LARGE SCALE GENOMIC DNA]</scope>
    <source>
        <strain evidence="2 3">LZ166</strain>
    </source>
</reference>
<evidence type="ECO:0000313" key="3">
    <source>
        <dbReference type="Proteomes" id="UP001556692"/>
    </source>
</evidence>
<dbReference type="SUPFAM" id="SSF56601">
    <property type="entry name" value="beta-lactamase/transpeptidase-like"/>
    <property type="match status" value="1"/>
</dbReference>
<dbReference type="EC" id="3.-.-.-" evidence="2"/>
<evidence type="ECO:0000259" key="1">
    <source>
        <dbReference type="Pfam" id="PF00144"/>
    </source>
</evidence>
<proteinExistence type="predicted"/>
<dbReference type="InterPro" id="IPR012338">
    <property type="entry name" value="Beta-lactam/transpept-like"/>
</dbReference>
<keyword evidence="3" id="KW-1185">Reference proteome</keyword>
<dbReference type="PANTHER" id="PTHR43283:SF7">
    <property type="entry name" value="BETA-LACTAMASE-RELATED DOMAIN-CONTAINING PROTEIN"/>
    <property type="match status" value="1"/>
</dbReference>
<dbReference type="GO" id="GO:0016787">
    <property type="term" value="F:hydrolase activity"/>
    <property type="evidence" value="ECO:0007669"/>
    <property type="project" value="UniProtKB-KW"/>
</dbReference>
<dbReference type="InterPro" id="IPR001466">
    <property type="entry name" value="Beta-lactam-related"/>
</dbReference>
<dbReference type="RefSeq" id="WP_367956089.1">
    <property type="nucleotide sequence ID" value="NZ_JBDPGJ010000005.1"/>
</dbReference>
<name>A0ABV3SN55_9HYPH</name>
<sequence length="385" mass="42411">MTNGFTRRDVRLANWREHPYSRWSFQNVSELVPVAPIGMPRGEDEASPSQDGLLDMQLKLPGGAPITALEHLRQSHGDAFIAMRDGQLVAEWHAPHADPDAPHLIFSVSKSVAGLLAGIAVEEGLLDPGAPVTDYVPMPKGGAFASASVRHLLDMTVSLRFEENYLDRQSDFDRYRRAMLWNPEHDAGNTETLEKVLVSLPKDDCGHGERYHYASPATDMLGLVIERAAGRRYHTYLAEKLWKPMGARGLAYVTVDREGTARAAGGICATARDLARLGQLVLRGGAAGGRQVVPRSWIDDIATNGDRHLFAREDGSFPNGHYRSCWYATGDDHGSLAAIGIHEQWIWIDPVRDVVLVKLSSRPEPSNDDATRREIAMLGQIARAI</sequence>
<protein>
    <submittedName>
        <fullName evidence="2">Serine hydrolase</fullName>
        <ecNumber evidence="2">3.-.-.-</ecNumber>
    </submittedName>
</protein>
<dbReference type="Pfam" id="PF00144">
    <property type="entry name" value="Beta-lactamase"/>
    <property type="match status" value="1"/>
</dbReference>
<gene>
    <name evidence="2" type="ORF">ABGN05_21375</name>
</gene>
<feature type="domain" description="Beta-lactamase-related" evidence="1">
    <location>
        <begin position="71"/>
        <end position="374"/>
    </location>
</feature>